<dbReference type="InterPro" id="IPR029058">
    <property type="entry name" value="AB_hydrolase_fold"/>
</dbReference>
<keyword evidence="1" id="KW-0472">Membrane</keyword>
<keyword evidence="2" id="KW-0732">Signal</keyword>
<keyword evidence="1" id="KW-0813">Transport</keyword>
<organism evidence="5">
    <name type="scientific">Aureococcus anophagefferens</name>
    <name type="common">Harmful bloom alga</name>
    <dbReference type="NCBI Taxonomy" id="44056"/>
    <lineage>
        <taxon>Eukaryota</taxon>
        <taxon>Sar</taxon>
        <taxon>Stramenopiles</taxon>
        <taxon>Ochrophyta</taxon>
        <taxon>Pelagophyceae</taxon>
        <taxon>Pelagomonadales</taxon>
        <taxon>Pelagomonadaceae</taxon>
        <taxon>Aureococcus</taxon>
    </lineage>
</organism>
<protein>
    <recommendedName>
        <fullName evidence="1">GPI inositol-deacylase</fullName>
        <ecNumber evidence="1">3.1.-.-</ecNumber>
    </recommendedName>
</protein>
<dbReference type="Pfam" id="PF07819">
    <property type="entry name" value="PGAP1"/>
    <property type="match status" value="1"/>
</dbReference>
<keyword evidence="5" id="KW-1185">Reference proteome</keyword>
<dbReference type="KEGG" id="aaf:AURANDRAFT_61587"/>
<dbReference type="SUPFAM" id="SSF54427">
    <property type="entry name" value="NTF2-like"/>
    <property type="match status" value="1"/>
</dbReference>
<comment type="function">
    <text evidence="1">Involved in inositol deacylation of GPI-anchored proteins which plays important roles in the quality control and ER-associated degradation of GPI-anchored proteins.</text>
</comment>
<dbReference type="InterPro" id="IPR018790">
    <property type="entry name" value="DUF2358"/>
</dbReference>
<reference evidence="4 5" key="1">
    <citation type="journal article" date="2011" name="Proc. Natl. Acad. Sci. U.S.A.">
        <title>Niche of harmful alga Aureococcus anophagefferens revealed through ecogenomics.</title>
        <authorList>
            <person name="Gobler C.J."/>
            <person name="Berry D.L."/>
            <person name="Dyhrman S.T."/>
            <person name="Wilhelm S.W."/>
            <person name="Salamov A."/>
            <person name="Lobanov A.V."/>
            <person name="Zhang Y."/>
            <person name="Collier J.L."/>
            <person name="Wurch L.L."/>
            <person name="Kustka A.B."/>
            <person name="Dill B.D."/>
            <person name="Shah M."/>
            <person name="VerBerkmoes N.C."/>
            <person name="Kuo A."/>
            <person name="Terry A."/>
            <person name="Pangilinan J."/>
            <person name="Lindquist E.A."/>
            <person name="Lucas S."/>
            <person name="Paulsen I.T."/>
            <person name="Hattenrath-Lehmann T.K."/>
            <person name="Talmage S.C."/>
            <person name="Walker E.A."/>
            <person name="Koch F."/>
            <person name="Burson A.M."/>
            <person name="Marcoval M.A."/>
            <person name="Tang Y.Z."/>
            <person name="Lecleir G.R."/>
            <person name="Coyne K.J."/>
            <person name="Berg G.M."/>
            <person name="Bertrand E.M."/>
            <person name="Saito M.A."/>
            <person name="Gladyshev V.N."/>
            <person name="Grigoriev I.V."/>
        </authorList>
    </citation>
    <scope>NUCLEOTIDE SEQUENCE [LARGE SCALE GENOMIC DNA]</scope>
    <source>
        <strain evidence="5">CCMP 1984</strain>
    </source>
</reference>
<evidence type="ECO:0000256" key="1">
    <source>
        <dbReference type="RuleBase" id="RU365011"/>
    </source>
</evidence>
<evidence type="ECO:0000313" key="5">
    <source>
        <dbReference type="Proteomes" id="UP000002729"/>
    </source>
</evidence>
<accession>F0Y0L8</accession>
<dbReference type="GO" id="GO:0016788">
    <property type="term" value="F:hydrolase activity, acting on ester bonds"/>
    <property type="evidence" value="ECO:0007669"/>
    <property type="project" value="InterPro"/>
</dbReference>
<dbReference type="Gene3D" id="3.40.50.1820">
    <property type="entry name" value="alpha/beta hydrolase"/>
    <property type="match status" value="1"/>
</dbReference>
<keyword evidence="1" id="KW-0653">Protein transport</keyword>
<dbReference type="RefSeq" id="XP_009033635.1">
    <property type="nucleotide sequence ID" value="XM_009035387.1"/>
</dbReference>
<gene>
    <name evidence="4" type="ORF">AURANDRAFT_61587</name>
</gene>
<dbReference type="eggNOG" id="ENOG502S3RX">
    <property type="taxonomic scope" value="Eukaryota"/>
</dbReference>
<feature type="domain" description="GPI inositol-deacylase PGAP1-like alpha/beta" evidence="3">
    <location>
        <begin position="324"/>
        <end position="367"/>
    </location>
</feature>
<comment type="similarity">
    <text evidence="1">Belongs to the GPI inositol-deacylase family.</text>
</comment>
<evidence type="ECO:0000313" key="4">
    <source>
        <dbReference type="EMBL" id="EGB11246.1"/>
    </source>
</evidence>
<dbReference type="Pfam" id="PF10184">
    <property type="entry name" value="DUF2358"/>
    <property type="match status" value="1"/>
</dbReference>
<dbReference type="EMBL" id="GL833122">
    <property type="protein sequence ID" value="EGB11246.1"/>
    <property type="molecule type" value="Genomic_DNA"/>
</dbReference>
<dbReference type="InterPro" id="IPR012908">
    <property type="entry name" value="PGAP1-ab_dom-like"/>
</dbReference>
<name>F0Y0L8_AURAN</name>
<evidence type="ECO:0000256" key="2">
    <source>
        <dbReference type="SAM" id="SignalP"/>
    </source>
</evidence>
<dbReference type="PANTHER" id="PTHR47909">
    <property type="entry name" value="ALPHA/BETA-HYDROLASES SUPERFAMILY PROTEIN"/>
    <property type="match status" value="1"/>
</dbReference>
<dbReference type="EC" id="3.1.-.-" evidence="1"/>
<dbReference type="GO" id="GO:0005789">
    <property type="term" value="C:endoplasmic reticulum membrane"/>
    <property type="evidence" value="ECO:0007669"/>
    <property type="project" value="UniProtKB-SubCell"/>
</dbReference>
<feature type="chain" id="PRO_5003260610" description="GPI inositol-deacylase" evidence="2">
    <location>
        <begin position="21"/>
        <end position="492"/>
    </location>
</feature>
<keyword evidence="1" id="KW-0378">Hydrolase</keyword>
<dbReference type="GO" id="GO:0015031">
    <property type="term" value="P:protein transport"/>
    <property type="evidence" value="ECO:0007669"/>
    <property type="project" value="UniProtKB-KW"/>
</dbReference>
<dbReference type="GeneID" id="20223533"/>
<keyword evidence="1" id="KW-0256">Endoplasmic reticulum</keyword>
<dbReference type="InParanoid" id="F0Y0L8"/>
<dbReference type="SUPFAM" id="SSF53474">
    <property type="entry name" value="alpha/beta-Hydrolases"/>
    <property type="match status" value="1"/>
</dbReference>
<dbReference type="OrthoDB" id="348976at2759"/>
<dbReference type="AlphaFoldDB" id="F0Y0L8"/>
<feature type="signal peptide" evidence="2">
    <location>
        <begin position="1"/>
        <end position="20"/>
    </location>
</feature>
<proteinExistence type="inferred from homology"/>
<comment type="subcellular location">
    <subcellularLocation>
        <location evidence="1">Endoplasmic reticulum membrane</location>
    </subcellularLocation>
</comment>
<sequence length="492" mass="51292">MRLLLLAAAAQALAAPKTGAYQRTSSTTKNIISTLTKVVNLQGGRGEADLAPRARQFDTLSGAAVKEGLAVDFGNEYLWSGKITPELYDEDCVFTDPTLSFAGLRTFEANLANLDFWIESLVPEGRRRVDLFDLALVPGATDRVRAKWRMLGALRLPWGPVLDLNGTTTYTLGGDGGRISSYDETWDMTAGDALGQLLRPGATTRIKEPPFWPGRATGAAPPAPGVTFGAGAPTFVVLPGFGNDKVDYSEPLGLDEECGLVAALERRGLAVEVVDVARGDWLQVLTKGIFDGDFFISQTAAADSPAFSWYADAVRATLAGVDGDVVLVGHSAGGWLARAACLDAAVAARVAGVVTLGSPHRPPPPGVECATRGVVAAVFDAPRTPGVLVTVSSDAVAGGDSAVAADGYGRVCGDSSGVGDGVVPLSAAHLDDADLQITLACSHSINVPGTSDPTDDWYGAERNVDAWLGPLQQLLRSKKAGLPAWVANLLPA</sequence>
<dbReference type="Proteomes" id="UP000002729">
    <property type="component" value="Unassembled WGS sequence"/>
</dbReference>
<evidence type="ECO:0000259" key="3">
    <source>
        <dbReference type="Pfam" id="PF07819"/>
    </source>
</evidence>
<dbReference type="PANTHER" id="PTHR47909:SF2">
    <property type="entry name" value="GPI INOSITOL-DEACYLASE"/>
    <property type="match status" value="1"/>
</dbReference>
<dbReference type="InterPro" id="IPR032710">
    <property type="entry name" value="NTF2-like_dom_sf"/>
</dbReference>